<keyword evidence="2" id="KW-1185">Reference proteome</keyword>
<name>A0AAV4S1U8_CAEEX</name>
<organism evidence="1 2">
    <name type="scientific">Caerostris extrusa</name>
    <name type="common">Bark spider</name>
    <name type="synonym">Caerostris bankana</name>
    <dbReference type="NCBI Taxonomy" id="172846"/>
    <lineage>
        <taxon>Eukaryota</taxon>
        <taxon>Metazoa</taxon>
        <taxon>Ecdysozoa</taxon>
        <taxon>Arthropoda</taxon>
        <taxon>Chelicerata</taxon>
        <taxon>Arachnida</taxon>
        <taxon>Araneae</taxon>
        <taxon>Araneomorphae</taxon>
        <taxon>Entelegynae</taxon>
        <taxon>Araneoidea</taxon>
        <taxon>Araneidae</taxon>
        <taxon>Caerostris</taxon>
    </lineage>
</organism>
<accession>A0AAV4S1U8</accession>
<evidence type="ECO:0000313" key="2">
    <source>
        <dbReference type="Proteomes" id="UP001054945"/>
    </source>
</evidence>
<comment type="caution">
    <text evidence="1">The sequence shown here is derived from an EMBL/GenBank/DDBJ whole genome shotgun (WGS) entry which is preliminary data.</text>
</comment>
<sequence>MFSFNAVRKYGSTSDLNLPLQKTLLRSEAKSYYDGNISEDIFSKFNVPHYDCFDLPTSITWCTLWSTRTPHWRSQL</sequence>
<proteinExistence type="predicted"/>
<protein>
    <submittedName>
        <fullName evidence="1">Uncharacterized protein</fullName>
    </submittedName>
</protein>
<reference evidence="1 2" key="1">
    <citation type="submission" date="2021-06" db="EMBL/GenBank/DDBJ databases">
        <title>Caerostris extrusa draft genome.</title>
        <authorList>
            <person name="Kono N."/>
            <person name="Arakawa K."/>
        </authorList>
    </citation>
    <scope>NUCLEOTIDE SEQUENCE [LARGE SCALE GENOMIC DNA]</scope>
</reference>
<dbReference type="AlphaFoldDB" id="A0AAV4S1U8"/>
<dbReference type="Proteomes" id="UP001054945">
    <property type="component" value="Unassembled WGS sequence"/>
</dbReference>
<dbReference type="EMBL" id="BPLR01008911">
    <property type="protein sequence ID" value="GIY28153.1"/>
    <property type="molecule type" value="Genomic_DNA"/>
</dbReference>
<evidence type="ECO:0000313" key="1">
    <source>
        <dbReference type="EMBL" id="GIY28153.1"/>
    </source>
</evidence>
<gene>
    <name evidence="1" type="ORF">CEXT_4221</name>
</gene>